<accession>A0A6I2UXY5</accession>
<dbReference type="PANTHER" id="PTHR34301:SF8">
    <property type="entry name" value="ATPASE DOMAIN-CONTAINING PROTEIN"/>
    <property type="match status" value="1"/>
</dbReference>
<keyword evidence="2" id="KW-0547">Nucleotide-binding</keyword>
<reference evidence="2 3" key="1">
    <citation type="submission" date="2019-08" db="EMBL/GenBank/DDBJ databases">
        <title>In-depth cultivation of the pig gut microbiome towards novel bacterial diversity and tailored functional studies.</title>
        <authorList>
            <person name="Wylensek D."/>
            <person name="Hitch T.C.A."/>
            <person name="Clavel T."/>
        </authorList>
    </citation>
    <scope>NUCLEOTIDE SEQUENCE [LARGE SCALE GENOMIC DNA]</scope>
    <source>
        <strain evidence="3">WCA-380-WT-3B3</strain>
    </source>
</reference>
<keyword evidence="3" id="KW-1185">Reference proteome</keyword>
<dbReference type="GO" id="GO:0005524">
    <property type="term" value="F:ATP binding"/>
    <property type="evidence" value="ECO:0007669"/>
    <property type="project" value="UniProtKB-KW"/>
</dbReference>
<dbReference type="InterPro" id="IPR041664">
    <property type="entry name" value="AAA_16"/>
</dbReference>
<organism evidence="2 3">
    <name type="scientific">Selenomonas montiformis</name>
    <dbReference type="NCBI Taxonomy" id="2652285"/>
    <lineage>
        <taxon>Bacteria</taxon>
        <taxon>Bacillati</taxon>
        <taxon>Bacillota</taxon>
        <taxon>Negativicutes</taxon>
        <taxon>Selenomonadales</taxon>
        <taxon>Selenomonadaceae</taxon>
        <taxon>Selenomonas</taxon>
    </lineage>
</organism>
<dbReference type="EMBL" id="VUNL01000004">
    <property type="protein sequence ID" value="MSV24521.1"/>
    <property type="molecule type" value="Genomic_DNA"/>
</dbReference>
<proteinExistence type="predicted"/>
<protein>
    <submittedName>
        <fullName evidence="2">ATP-binding protein</fullName>
    </submittedName>
</protein>
<evidence type="ECO:0000259" key="1">
    <source>
        <dbReference type="Pfam" id="PF13191"/>
    </source>
</evidence>
<dbReference type="PANTHER" id="PTHR34301">
    <property type="entry name" value="DNA-BINDING PROTEIN-RELATED"/>
    <property type="match status" value="1"/>
</dbReference>
<gene>
    <name evidence="2" type="ORF">FYJ78_04830</name>
</gene>
<evidence type="ECO:0000313" key="3">
    <source>
        <dbReference type="Proteomes" id="UP000430222"/>
    </source>
</evidence>
<keyword evidence="2" id="KW-0067">ATP-binding</keyword>
<dbReference type="Gene3D" id="3.40.50.300">
    <property type="entry name" value="P-loop containing nucleotide triphosphate hydrolases"/>
    <property type="match status" value="1"/>
</dbReference>
<comment type="caution">
    <text evidence="2">The sequence shown here is derived from an EMBL/GenBank/DDBJ whole genome shotgun (WGS) entry which is preliminary data.</text>
</comment>
<dbReference type="SUPFAM" id="SSF52540">
    <property type="entry name" value="P-loop containing nucleoside triphosphate hydrolases"/>
    <property type="match status" value="1"/>
</dbReference>
<feature type="domain" description="Orc1-like AAA ATPase" evidence="1">
    <location>
        <begin position="18"/>
        <end position="201"/>
    </location>
</feature>
<dbReference type="Pfam" id="PF13191">
    <property type="entry name" value="AAA_16"/>
    <property type="match status" value="1"/>
</dbReference>
<dbReference type="RefSeq" id="WP_154620285.1">
    <property type="nucleotide sequence ID" value="NZ_VUNL01000004.1"/>
</dbReference>
<sequence>MFVPNPYRPGAGETPTYLAGRDKTLEEGEKILTTISYGYPARSEIFYGLRGVGKTVLLNRLMDIGIERGIVSESIEIENRSKSFQSELALKVYKLMAQLSRTKQLEAYMIRALGILKAFSLKYSNDGFTTEISVDPVQGIANTGNISNDISELFLALGSVAKHQKKGVAIFIDEMQILRVADMEALFVAIHRVNQKGYPLVLFGAGLPKIIKIAGRVKSYAERLFLFVKIGSLDKESAALALTKPAEGLGISYTPDAINEVLRITEGYPYFLQEYGSQIWDLKQDNTITLGTVKAAYREFESRIDESFFRVRYEKATHRELEFMLAMVKTGALPCTIRQVANILHVKLQSISVLRAQLIHKGFIYDSSRGEIDFTVPQFGEYLKRVSYPHG</sequence>
<dbReference type="AlphaFoldDB" id="A0A6I2UXY5"/>
<dbReference type="Proteomes" id="UP000430222">
    <property type="component" value="Unassembled WGS sequence"/>
</dbReference>
<dbReference type="InterPro" id="IPR027417">
    <property type="entry name" value="P-loop_NTPase"/>
</dbReference>
<name>A0A6I2UXY5_9FIRM</name>
<evidence type="ECO:0000313" key="2">
    <source>
        <dbReference type="EMBL" id="MSV24521.1"/>
    </source>
</evidence>